<accession>A0A328PTU0</accession>
<organism evidence="2 3">
    <name type="scientific">Mycoplasma wenyonii</name>
    <dbReference type="NCBI Taxonomy" id="65123"/>
    <lineage>
        <taxon>Bacteria</taxon>
        <taxon>Bacillati</taxon>
        <taxon>Mycoplasmatota</taxon>
        <taxon>Mollicutes</taxon>
        <taxon>Mycoplasmataceae</taxon>
        <taxon>Mycoplasma</taxon>
    </lineage>
</organism>
<sequence>MPPTSELKSGKPDHAPTGSHLQPKKVNAENCSVARELVDLESLLWYSNSGFVDLDTFIRVTCSNANLNQDSKMPNQWSGLFPNTLFKDRQEVTEGRKIGIKVKTEAIEDSTKYKTTFSGSHFYDQITGEWVKENLDETGEKVTEVKIISSGSQGEKIYLLFKQ</sequence>
<comment type="caution">
    <text evidence="2">The sequence shown here is derived from an EMBL/GenBank/DDBJ whole genome shotgun (WGS) entry which is preliminary data.</text>
</comment>
<dbReference type="AlphaFoldDB" id="A0A328PTU0"/>
<dbReference type="EMBL" id="QKVO01000012">
    <property type="protein sequence ID" value="RAO94901.1"/>
    <property type="molecule type" value="Genomic_DNA"/>
</dbReference>
<gene>
    <name evidence="2" type="ORF">DNK47_02605</name>
</gene>
<name>A0A328PTU0_9MOLU</name>
<evidence type="ECO:0000256" key="1">
    <source>
        <dbReference type="SAM" id="MobiDB-lite"/>
    </source>
</evidence>
<protein>
    <submittedName>
        <fullName evidence="2">Uncharacterized protein</fullName>
    </submittedName>
</protein>
<keyword evidence="3" id="KW-1185">Reference proteome</keyword>
<evidence type="ECO:0000313" key="2">
    <source>
        <dbReference type="EMBL" id="RAO94901.1"/>
    </source>
</evidence>
<dbReference type="Proteomes" id="UP000249762">
    <property type="component" value="Unassembled WGS sequence"/>
</dbReference>
<feature type="region of interest" description="Disordered" evidence="1">
    <location>
        <begin position="1"/>
        <end position="23"/>
    </location>
</feature>
<proteinExistence type="predicted"/>
<reference evidence="3" key="1">
    <citation type="submission" date="2018-06" db="EMBL/GenBank/DDBJ databases">
        <authorList>
            <person name="Martinez Ocampo F."/>
            <person name="Quiroz Castaneda R.E."/>
            <person name="Rojas Lopez X."/>
        </authorList>
    </citation>
    <scope>NUCLEOTIDE SEQUENCE [LARGE SCALE GENOMIC DNA]</scope>
    <source>
        <strain evidence="3">INIFAP02</strain>
    </source>
</reference>
<evidence type="ECO:0000313" key="3">
    <source>
        <dbReference type="Proteomes" id="UP000249762"/>
    </source>
</evidence>